<evidence type="ECO:0000313" key="2">
    <source>
        <dbReference type="Proteomes" id="UP000324222"/>
    </source>
</evidence>
<gene>
    <name evidence="1" type="ORF">E2C01_078008</name>
</gene>
<proteinExistence type="predicted"/>
<comment type="caution">
    <text evidence="1">The sequence shown here is derived from an EMBL/GenBank/DDBJ whole genome shotgun (WGS) entry which is preliminary data.</text>
</comment>
<sequence>MTLTGWVVWRRCGGGAVVQWWWFTRFNQLLILSLEAVAQRRGTVGRVPETLLVAVTVPMLLIPQFAHSHTLVPGEGKEEEEEG</sequence>
<accession>A0A5B7ICV6</accession>
<protein>
    <submittedName>
        <fullName evidence="1">Uncharacterized protein</fullName>
    </submittedName>
</protein>
<evidence type="ECO:0000313" key="1">
    <source>
        <dbReference type="EMBL" id="MPC83301.1"/>
    </source>
</evidence>
<dbReference type="AlphaFoldDB" id="A0A5B7ICV6"/>
<organism evidence="1 2">
    <name type="scientific">Portunus trituberculatus</name>
    <name type="common">Swimming crab</name>
    <name type="synonym">Neptunus trituberculatus</name>
    <dbReference type="NCBI Taxonomy" id="210409"/>
    <lineage>
        <taxon>Eukaryota</taxon>
        <taxon>Metazoa</taxon>
        <taxon>Ecdysozoa</taxon>
        <taxon>Arthropoda</taxon>
        <taxon>Crustacea</taxon>
        <taxon>Multicrustacea</taxon>
        <taxon>Malacostraca</taxon>
        <taxon>Eumalacostraca</taxon>
        <taxon>Eucarida</taxon>
        <taxon>Decapoda</taxon>
        <taxon>Pleocyemata</taxon>
        <taxon>Brachyura</taxon>
        <taxon>Eubrachyura</taxon>
        <taxon>Portunoidea</taxon>
        <taxon>Portunidae</taxon>
        <taxon>Portuninae</taxon>
        <taxon>Portunus</taxon>
    </lineage>
</organism>
<keyword evidence="2" id="KW-1185">Reference proteome</keyword>
<dbReference type="EMBL" id="VSRR010062146">
    <property type="protein sequence ID" value="MPC83301.1"/>
    <property type="molecule type" value="Genomic_DNA"/>
</dbReference>
<name>A0A5B7ICV6_PORTR</name>
<dbReference type="Proteomes" id="UP000324222">
    <property type="component" value="Unassembled WGS sequence"/>
</dbReference>
<reference evidence="1 2" key="1">
    <citation type="submission" date="2019-05" db="EMBL/GenBank/DDBJ databases">
        <title>Another draft genome of Portunus trituberculatus and its Hox gene families provides insights of decapod evolution.</title>
        <authorList>
            <person name="Jeong J.-H."/>
            <person name="Song I."/>
            <person name="Kim S."/>
            <person name="Choi T."/>
            <person name="Kim D."/>
            <person name="Ryu S."/>
            <person name="Kim W."/>
        </authorList>
    </citation>
    <scope>NUCLEOTIDE SEQUENCE [LARGE SCALE GENOMIC DNA]</scope>
    <source>
        <tissue evidence="1">Muscle</tissue>
    </source>
</reference>